<feature type="region of interest" description="Disordered" evidence="1">
    <location>
        <begin position="364"/>
        <end position="403"/>
    </location>
</feature>
<feature type="compositionally biased region" description="Basic and acidic residues" evidence="1">
    <location>
        <begin position="152"/>
        <end position="163"/>
    </location>
</feature>
<evidence type="ECO:0000256" key="1">
    <source>
        <dbReference type="SAM" id="MobiDB-lite"/>
    </source>
</evidence>
<accession>A0A024GQE6</accession>
<organism evidence="2 3">
    <name type="scientific">Albugo candida</name>
    <dbReference type="NCBI Taxonomy" id="65357"/>
    <lineage>
        <taxon>Eukaryota</taxon>
        <taxon>Sar</taxon>
        <taxon>Stramenopiles</taxon>
        <taxon>Oomycota</taxon>
        <taxon>Peronosporomycetes</taxon>
        <taxon>Albuginales</taxon>
        <taxon>Albuginaceae</taxon>
        <taxon>Albugo</taxon>
    </lineage>
</organism>
<dbReference type="EMBL" id="CAIX01000235">
    <property type="protein sequence ID" value="CCI48588.1"/>
    <property type="molecule type" value="Genomic_DNA"/>
</dbReference>
<proteinExistence type="predicted"/>
<reference evidence="2 3" key="1">
    <citation type="submission" date="2012-05" db="EMBL/GenBank/DDBJ databases">
        <title>Recombination and specialization in a pathogen metapopulation.</title>
        <authorList>
            <person name="Gardiner A."/>
            <person name="Kemen E."/>
            <person name="Schultz-Larsen T."/>
            <person name="MacLean D."/>
            <person name="Van Oosterhout C."/>
            <person name="Jones J.D.G."/>
        </authorList>
    </citation>
    <scope>NUCLEOTIDE SEQUENCE [LARGE SCALE GENOMIC DNA]</scope>
    <source>
        <strain evidence="2 3">Ac Nc2</strain>
    </source>
</reference>
<dbReference type="Proteomes" id="UP000053237">
    <property type="component" value="Unassembled WGS sequence"/>
</dbReference>
<feature type="region of interest" description="Disordered" evidence="1">
    <location>
        <begin position="204"/>
        <end position="251"/>
    </location>
</feature>
<protein>
    <submittedName>
        <fullName evidence="2">Uncharacterized protein</fullName>
    </submittedName>
</protein>
<evidence type="ECO:0000313" key="3">
    <source>
        <dbReference type="Proteomes" id="UP000053237"/>
    </source>
</evidence>
<dbReference type="OrthoDB" id="167865at2759"/>
<gene>
    <name evidence="2" type="ORF">BN9_097380</name>
</gene>
<dbReference type="AlphaFoldDB" id="A0A024GQE6"/>
<comment type="caution">
    <text evidence="2">The sequence shown here is derived from an EMBL/GenBank/DDBJ whole genome shotgun (WGS) entry which is preliminary data.</text>
</comment>
<keyword evidence="3" id="KW-1185">Reference proteome</keyword>
<dbReference type="InParanoid" id="A0A024GQE6"/>
<feature type="region of interest" description="Disordered" evidence="1">
    <location>
        <begin position="137"/>
        <end position="173"/>
    </location>
</feature>
<name>A0A024GQE6_9STRA</name>
<feature type="compositionally biased region" description="Basic residues" evidence="1">
    <location>
        <begin position="226"/>
        <end position="244"/>
    </location>
</feature>
<sequence>MVHQRVRCVKTPQTAKKAPTISTRAAEILKELEVLQWHKIENEAALKAALIKSNQSKQQELTESILSTERKARERKLRMEAIIEEERMKPLHLKPSDLEQIEKKERTDTLQLESDIERHVVQLRRLRQKFEERQSLHARTRRYQQQYKKLSGRTDTKIDRMPSSERAPTTEIDPKIGIIGKSAENALKSLDTLIDLETRIARLENGNPSFPTKNPFVSSQRTHSSTPKRKQNRKGPVRRSKSHTTTRTSYSIPSTFLTAIPDQKLRQIRRMNDRQRREYLKRDKIAITQQHARKQDVVIAQWLEQKRKAAVIRKRISTATRSQHRTPRTQPPKVMAPLVGAASGRRVTNVYMQRFERMKREIQQRKEAVRPPPIPPSPSISHVSFRPFTRPHTRPKPIDRNPSIRTTTFHATRLVPSHRYKQTKPRLPPLDLGISAAAR</sequence>
<evidence type="ECO:0000313" key="2">
    <source>
        <dbReference type="EMBL" id="CCI48588.1"/>
    </source>
</evidence>
<feature type="compositionally biased region" description="Polar residues" evidence="1">
    <location>
        <begin position="206"/>
        <end position="225"/>
    </location>
</feature>